<dbReference type="GO" id="GO:0005737">
    <property type="term" value="C:cytoplasm"/>
    <property type="evidence" value="ECO:0007669"/>
    <property type="project" value="UniProtKB-SubCell"/>
</dbReference>
<dbReference type="RefSeq" id="WP_007547922.1">
    <property type="nucleotide sequence ID" value="NZ_ABZS01000177.1"/>
</dbReference>
<keyword evidence="2 8" id="KW-0963">Cytoplasm</keyword>
<dbReference type="Proteomes" id="UP000005540">
    <property type="component" value="Unassembled WGS sequence"/>
</dbReference>
<gene>
    <name evidence="8 10" type="primary">hemH</name>
    <name evidence="10" type="ORF">SULYE_1532</name>
</gene>
<evidence type="ECO:0000256" key="5">
    <source>
        <dbReference type="ARBA" id="ARBA00023239"/>
    </source>
</evidence>
<dbReference type="SUPFAM" id="SSF53800">
    <property type="entry name" value="Chelatase"/>
    <property type="match status" value="1"/>
</dbReference>
<accession>C4FLS9</accession>
<dbReference type="InterPro" id="IPR001015">
    <property type="entry name" value="Ferrochelatase"/>
</dbReference>
<comment type="pathway">
    <text evidence="8 9">Porphyrin-containing compound metabolism; protoheme biosynthesis; protoheme from protoporphyrin-IX: step 1/1.</text>
</comment>
<keyword evidence="6 8" id="KW-0627">Porphyrin biosynthesis</keyword>
<evidence type="ECO:0000256" key="6">
    <source>
        <dbReference type="ARBA" id="ARBA00023244"/>
    </source>
</evidence>
<dbReference type="AlphaFoldDB" id="C4FLS9"/>
<dbReference type="FunFam" id="3.40.50.1400:FF:000006">
    <property type="entry name" value="Ferrochelatase"/>
    <property type="match status" value="1"/>
</dbReference>
<comment type="subcellular location">
    <subcellularLocation>
        <location evidence="8 9">Cytoplasm</location>
    </subcellularLocation>
</comment>
<comment type="function">
    <text evidence="8 9">Catalyzes the ferrous insertion into protoporphyrin IX.</text>
</comment>
<dbReference type="CDD" id="cd00419">
    <property type="entry name" value="Ferrochelatase_C"/>
    <property type="match status" value="1"/>
</dbReference>
<evidence type="ECO:0000256" key="9">
    <source>
        <dbReference type="RuleBase" id="RU000607"/>
    </source>
</evidence>
<dbReference type="GO" id="GO:0006783">
    <property type="term" value="P:heme biosynthetic process"/>
    <property type="evidence" value="ECO:0007669"/>
    <property type="project" value="UniProtKB-UniRule"/>
</dbReference>
<evidence type="ECO:0000256" key="3">
    <source>
        <dbReference type="ARBA" id="ARBA00023004"/>
    </source>
</evidence>
<keyword evidence="5 8" id="KW-0456">Lyase</keyword>
<dbReference type="PANTHER" id="PTHR11108:SF1">
    <property type="entry name" value="FERROCHELATASE, MITOCHONDRIAL"/>
    <property type="match status" value="1"/>
</dbReference>
<dbReference type="UniPathway" id="UPA00252">
    <property type="reaction ID" value="UER00325"/>
</dbReference>
<evidence type="ECO:0000256" key="1">
    <source>
        <dbReference type="ARBA" id="ARBA00007718"/>
    </source>
</evidence>
<dbReference type="Gene3D" id="3.40.50.1400">
    <property type="match status" value="2"/>
</dbReference>
<feature type="binding site" evidence="8">
    <location>
        <position position="290"/>
    </location>
    <ligand>
        <name>Fe(2+)</name>
        <dbReference type="ChEBI" id="CHEBI:29033"/>
    </ligand>
</feature>
<evidence type="ECO:0000256" key="8">
    <source>
        <dbReference type="HAMAP-Rule" id="MF_00323"/>
    </source>
</evidence>
<evidence type="ECO:0000256" key="2">
    <source>
        <dbReference type="ARBA" id="ARBA00022490"/>
    </source>
</evidence>
<dbReference type="CDD" id="cd03411">
    <property type="entry name" value="Ferrochelatase_N"/>
    <property type="match status" value="1"/>
</dbReference>
<dbReference type="EMBL" id="ABZS01000177">
    <property type="protein sequence ID" value="EEP59970.1"/>
    <property type="molecule type" value="Genomic_DNA"/>
</dbReference>
<comment type="catalytic activity">
    <reaction evidence="7">
        <text>Fe-coproporphyrin III + 2 H(+) = coproporphyrin III + Fe(2+)</text>
        <dbReference type="Rhea" id="RHEA:49572"/>
        <dbReference type="ChEBI" id="CHEBI:15378"/>
        <dbReference type="ChEBI" id="CHEBI:29033"/>
        <dbReference type="ChEBI" id="CHEBI:68438"/>
        <dbReference type="ChEBI" id="CHEBI:131725"/>
        <dbReference type="EC" id="4.99.1.9"/>
    </reaction>
    <physiologicalReaction direction="right-to-left" evidence="7">
        <dbReference type="Rhea" id="RHEA:49574"/>
    </physiologicalReaction>
</comment>
<dbReference type="HAMAP" id="MF_00323">
    <property type="entry name" value="Ferrochelatase"/>
    <property type="match status" value="1"/>
</dbReference>
<dbReference type="InterPro" id="IPR033659">
    <property type="entry name" value="Ferrochelatase_N"/>
</dbReference>
<evidence type="ECO:0000313" key="11">
    <source>
        <dbReference type="Proteomes" id="UP000005540"/>
    </source>
</evidence>
<dbReference type="GO" id="GO:0004325">
    <property type="term" value="F:ferrochelatase activity"/>
    <property type="evidence" value="ECO:0007669"/>
    <property type="project" value="UniProtKB-UniRule"/>
</dbReference>
<evidence type="ECO:0000313" key="10">
    <source>
        <dbReference type="EMBL" id="EEP59970.1"/>
    </source>
</evidence>
<comment type="caution">
    <text evidence="10">The sequence shown here is derived from an EMBL/GenBank/DDBJ whole genome shotgun (WGS) entry which is preliminary data.</text>
</comment>
<reference evidence="10 11" key="1">
    <citation type="submission" date="2009-04" db="EMBL/GenBank/DDBJ databases">
        <authorList>
            <person name="Reysenbach A.-L."/>
            <person name="Heidelberg J.F."/>
            <person name="Nelson W.C."/>
        </authorList>
    </citation>
    <scope>NUCLEOTIDE SEQUENCE [LARGE SCALE GENOMIC DNA]</scope>
    <source>
        <strain evidence="10 11">SS-5</strain>
    </source>
</reference>
<proteinExistence type="inferred from homology"/>
<dbReference type="EC" id="4.98.1.1" evidence="8 9"/>
<feature type="binding site" evidence="8">
    <location>
        <position position="211"/>
    </location>
    <ligand>
        <name>Fe(2+)</name>
        <dbReference type="ChEBI" id="CHEBI:29033"/>
    </ligand>
</feature>
<keyword evidence="11" id="KW-1185">Reference proteome</keyword>
<name>C4FLS9_9AQUI</name>
<protein>
    <recommendedName>
        <fullName evidence="8 9">Ferrochelatase</fullName>
        <ecNumber evidence="8 9">4.98.1.1</ecNumber>
    </recommendedName>
    <alternativeName>
        <fullName evidence="8">Heme synthase</fullName>
    </alternativeName>
    <alternativeName>
        <fullName evidence="8">Protoheme ferro-lyase</fullName>
    </alternativeName>
</protein>
<dbReference type="PANTHER" id="PTHR11108">
    <property type="entry name" value="FERROCHELATASE"/>
    <property type="match status" value="1"/>
</dbReference>
<dbReference type="PROSITE" id="PS00534">
    <property type="entry name" value="FERROCHELATASE"/>
    <property type="match status" value="1"/>
</dbReference>
<sequence length="335" mass="38992">MAKEKIGVVLLNLGGPDSLDAIQPFLYNLFSDHDIIQIPKPIQKPVAFLISRLRAKKTKKYYEIMGGKSPQKEQTLQQAQKLQERLGEDYKVVVAMRYWHPFTEEALSQLFQEKIKKIILLPLYPQYSRTTTGSSFNEFDRKVKRYIKPGKFAVLSTLKGTKEPYYYFSSIPIVKINCYFDNPLYIKAMVENIKESLPKDHKDYYFLFTAHSLPEKIILDGDPYKKQTETTVKLIMDHFPNVKHSLAYQSKVGPVKWLEPFTDQEIERLIKEGYKKLVVIPVSFVSEHSETLYELDYQYGNMAKELGAESFIRIPTLKTHPMFIETLKELVIKNS</sequence>
<dbReference type="InterPro" id="IPR019772">
    <property type="entry name" value="Ferrochelatase_AS"/>
</dbReference>
<keyword evidence="3 8" id="KW-0408">Iron</keyword>
<keyword evidence="4 8" id="KW-0350">Heme biosynthesis</keyword>
<dbReference type="InterPro" id="IPR033644">
    <property type="entry name" value="Ferrochelatase_C"/>
</dbReference>
<dbReference type="Pfam" id="PF00762">
    <property type="entry name" value="Ferrochelatase"/>
    <property type="match status" value="1"/>
</dbReference>
<evidence type="ECO:0000256" key="4">
    <source>
        <dbReference type="ARBA" id="ARBA00023133"/>
    </source>
</evidence>
<dbReference type="GO" id="GO:0046872">
    <property type="term" value="F:metal ion binding"/>
    <property type="evidence" value="ECO:0007669"/>
    <property type="project" value="UniProtKB-KW"/>
</dbReference>
<keyword evidence="8" id="KW-0479">Metal-binding</keyword>
<comment type="catalytic activity">
    <reaction evidence="8 9">
        <text>heme b + 2 H(+) = protoporphyrin IX + Fe(2+)</text>
        <dbReference type="Rhea" id="RHEA:22584"/>
        <dbReference type="ChEBI" id="CHEBI:15378"/>
        <dbReference type="ChEBI" id="CHEBI:29033"/>
        <dbReference type="ChEBI" id="CHEBI:57306"/>
        <dbReference type="ChEBI" id="CHEBI:60344"/>
        <dbReference type="EC" id="4.98.1.1"/>
    </reaction>
</comment>
<comment type="similarity">
    <text evidence="1 8 9">Belongs to the ferrochelatase family.</text>
</comment>
<dbReference type="NCBIfam" id="TIGR00109">
    <property type="entry name" value="hemH"/>
    <property type="match status" value="2"/>
</dbReference>
<dbReference type="OrthoDB" id="9776380at2"/>
<organism evidence="10 11">
    <name type="scientific">Sulfurihydrogenibium yellowstonense SS-5</name>
    <dbReference type="NCBI Taxonomy" id="432331"/>
    <lineage>
        <taxon>Bacteria</taxon>
        <taxon>Pseudomonadati</taxon>
        <taxon>Aquificota</taxon>
        <taxon>Aquificia</taxon>
        <taxon>Aquificales</taxon>
        <taxon>Hydrogenothermaceae</taxon>
        <taxon>Sulfurihydrogenibium</taxon>
    </lineage>
</organism>
<evidence type="ECO:0000256" key="7">
    <source>
        <dbReference type="ARBA" id="ARBA00024536"/>
    </source>
</evidence>